<keyword evidence="3" id="KW-1185">Reference proteome</keyword>
<evidence type="ECO:0008006" key="4">
    <source>
        <dbReference type="Google" id="ProtNLM"/>
    </source>
</evidence>
<dbReference type="EnsemblMetazoa" id="tetur05g03560.1">
    <property type="protein sequence ID" value="tetur05g03560.1"/>
    <property type="gene ID" value="tetur05g03560"/>
</dbReference>
<evidence type="ECO:0000313" key="3">
    <source>
        <dbReference type="Proteomes" id="UP000015104"/>
    </source>
</evidence>
<feature type="transmembrane region" description="Helical" evidence="1">
    <location>
        <begin position="57"/>
        <end position="80"/>
    </location>
</feature>
<sequence length="419" mass="48171">MIRVYNYLLSTVKSKKRQPKDHFYGVKYVSYLDKMIVKCHFLNQGLTTERRPMKQMILYEISLFIINLFTVVRLLLVLFWDEKSPVYSQLVLYLGEGYIGLPNRKLVLTLFLLAQSCFWLIKLTSLWCELTNNMKILDELAVVRKSGFDSDALKLRNEDCKRFQKISIVILGNIKAIIIILCFSVSSIHIFFQQSCWHFLNGLTAKTLTFIWSIFIVTMICMHTTVALIGTALLLFGFSYVKFRHDSITSNLKLLSKLSACPVAILQRTIYDHIDIYNLFDLCNVFSRPILFVMYVPFTLFADLTFFFVTVHGVDSKFVSYVATVIISIAVAGFALSTYLIGNIHSKSSMASKQLHKLILHAPFNVRVNLKALFLLERILETPVGISSYNSVVTKEHVVTYLLENASNLMLFTCNFRRV</sequence>
<feature type="transmembrane region" description="Helical" evidence="1">
    <location>
        <begin position="106"/>
        <end position="128"/>
    </location>
</feature>
<dbReference type="HOGENOM" id="CLU_636683_0_0_1"/>
<feature type="transmembrane region" description="Helical" evidence="1">
    <location>
        <begin position="290"/>
        <end position="312"/>
    </location>
</feature>
<accession>T1K4R7</accession>
<keyword evidence="1" id="KW-1133">Transmembrane helix</keyword>
<evidence type="ECO:0000313" key="2">
    <source>
        <dbReference type="EnsemblMetazoa" id="tetur05g03560.1"/>
    </source>
</evidence>
<dbReference type="AlphaFoldDB" id="T1K4R7"/>
<dbReference type="EMBL" id="CAEY01001579">
    <property type="status" value="NOT_ANNOTATED_CDS"/>
    <property type="molecule type" value="Genomic_DNA"/>
</dbReference>
<evidence type="ECO:0000256" key="1">
    <source>
        <dbReference type="SAM" id="Phobius"/>
    </source>
</evidence>
<name>T1K4R7_TETUR</name>
<proteinExistence type="predicted"/>
<reference evidence="2" key="2">
    <citation type="submission" date="2015-06" db="UniProtKB">
        <authorList>
            <consortium name="EnsemblMetazoa"/>
        </authorList>
    </citation>
    <scope>IDENTIFICATION</scope>
</reference>
<organism evidence="2 3">
    <name type="scientific">Tetranychus urticae</name>
    <name type="common">Two-spotted spider mite</name>
    <dbReference type="NCBI Taxonomy" id="32264"/>
    <lineage>
        <taxon>Eukaryota</taxon>
        <taxon>Metazoa</taxon>
        <taxon>Ecdysozoa</taxon>
        <taxon>Arthropoda</taxon>
        <taxon>Chelicerata</taxon>
        <taxon>Arachnida</taxon>
        <taxon>Acari</taxon>
        <taxon>Acariformes</taxon>
        <taxon>Trombidiformes</taxon>
        <taxon>Prostigmata</taxon>
        <taxon>Eleutherengona</taxon>
        <taxon>Raphignathae</taxon>
        <taxon>Tetranychoidea</taxon>
        <taxon>Tetranychidae</taxon>
        <taxon>Tetranychus</taxon>
    </lineage>
</organism>
<keyword evidence="1" id="KW-0472">Membrane</keyword>
<feature type="transmembrane region" description="Helical" evidence="1">
    <location>
        <begin position="318"/>
        <end position="341"/>
    </location>
</feature>
<dbReference type="Proteomes" id="UP000015104">
    <property type="component" value="Unassembled WGS sequence"/>
</dbReference>
<protein>
    <recommendedName>
        <fullName evidence="4">Gustatory receptor</fullName>
    </recommendedName>
</protein>
<reference evidence="3" key="1">
    <citation type="submission" date="2011-08" db="EMBL/GenBank/DDBJ databases">
        <authorList>
            <person name="Rombauts S."/>
        </authorList>
    </citation>
    <scope>NUCLEOTIDE SEQUENCE</scope>
    <source>
        <strain evidence="3">London</strain>
    </source>
</reference>
<keyword evidence="1" id="KW-0812">Transmembrane</keyword>
<feature type="transmembrane region" description="Helical" evidence="1">
    <location>
        <begin position="166"/>
        <end position="190"/>
    </location>
</feature>
<feature type="transmembrane region" description="Helical" evidence="1">
    <location>
        <begin position="210"/>
        <end position="236"/>
    </location>
</feature>